<dbReference type="SMART" id="SM00343">
    <property type="entry name" value="ZnF_C2HC"/>
    <property type="match status" value="2"/>
</dbReference>
<accession>A0A4Y2RS56</accession>
<dbReference type="GO" id="GO:0008270">
    <property type="term" value="F:zinc ion binding"/>
    <property type="evidence" value="ECO:0007669"/>
    <property type="project" value="InterPro"/>
</dbReference>
<feature type="domain" description="CCHC-type" evidence="1">
    <location>
        <begin position="261"/>
        <end position="279"/>
    </location>
</feature>
<proteinExistence type="predicted"/>
<feature type="domain" description="CCHC-type" evidence="1">
    <location>
        <begin position="219"/>
        <end position="235"/>
    </location>
</feature>
<reference evidence="2 3" key="1">
    <citation type="journal article" date="2019" name="Sci. Rep.">
        <title>Orb-weaving spider Araneus ventricosus genome elucidates the spidroin gene catalogue.</title>
        <authorList>
            <person name="Kono N."/>
            <person name="Nakamura H."/>
            <person name="Ohtoshi R."/>
            <person name="Moran D.A.P."/>
            <person name="Shinohara A."/>
            <person name="Yoshida Y."/>
            <person name="Fujiwara M."/>
            <person name="Mori M."/>
            <person name="Tomita M."/>
            <person name="Arakawa K."/>
        </authorList>
    </citation>
    <scope>NUCLEOTIDE SEQUENCE [LARGE SCALE GENOMIC DNA]</scope>
</reference>
<dbReference type="Proteomes" id="UP000499080">
    <property type="component" value="Unassembled WGS sequence"/>
</dbReference>
<dbReference type="Pfam" id="PF07530">
    <property type="entry name" value="PRE_C2HC"/>
    <property type="match status" value="1"/>
</dbReference>
<name>A0A4Y2RS56_ARAVE</name>
<dbReference type="InterPro" id="IPR001878">
    <property type="entry name" value="Znf_CCHC"/>
</dbReference>
<dbReference type="AlphaFoldDB" id="A0A4Y2RS56"/>
<dbReference type="InterPro" id="IPR036691">
    <property type="entry name" value="Endo/exonu/phosph_ase_sf"/>
</dbReference>
<keyword evidence="3" id="KW-1185">Reference proteome</keyword>
<dbReference type="Pfam" id="PF03372">
    <property type="entry name" value="Exo_endo_phos"/>
    <property type="match status" value="1"/>
</dbReference>
<organism evidence="2 3">
    <name type="scientific">Araneus ventricosus</name>
    <name type="common">Orbweaver spider</name>
    <name type="synonym">Epeira ventricosa</name>
    <dbReference type="NCBI Taxonomy" id="182803"/>
    <lineage>
        <taxon>Eukaryota</taxon>
        <taxon>Metazoa</taxon>
        <taxon>Ecdysozoa</taxon>
        <taxon>Arthropoda</taxon>
        <taxon>Chelicerata</taxon>
        <taxon>Arachnida</taxon>
        <taxon>Araneae</taxon>
        <taxon>Araneomorphae</taxon>
        <taxon>Entelegynae</taxon>
        <taxon>Araneoidea</taxon>
        <taxon>Araneidae</taxon>
        <taxon>Araneus</taxon>
    </lineage>
</organism>
<dbReference type="PANTHER" id="PTHR33273">
    <property type="entry name" value="DOMAIN-CONTAINING PROTEIN, PUTATIVE-RELATED"/>
    <property type="match status" value="1"/>
</dbReference>
<dbReference type="EMBL" id="BGPR01018075">
    <property type="protein sequence ID" value="GBN78186.1"/>
    <property type="molecule type" value="Genomic_DNA"/>
</dbReference>
<dbReference type="InterPro" id="IPR006579">
    <property type="entry name" value="Pre_C2HC_dom"/>
</dbReference>
<evidence type="ECO:0000313" key="3">
    <source>
        <dbReference type="Proteomes" id="UP000499080"/>
    </source>
</evidence>
<dbReference type="GO" id="GO:0003824">
    <property type="term" value="F:catalytic activity"/>
    <property type="evidence" value="ECO:0007669"/>
    <property type="project" value="InterPro"/>
</dbReference>
<dbReference type="SUPFAM" id="SSF56219">
    <property type="entry name" value="DNase I-like"/>
    <property type="match status" value="1"/>
</dbReference>
<dbReference type="Gene3D" id="3.60.10.10">
    <property type="entry name" value="Endonuclease/exonuclease/phosphatase"/>
    <property type="match status" value="1"/>
</dbReference>
<dbReference type="InterPro" id="IPR005135">
    <property type="entry name" value="Endo/exonuclease/phosphatase"/>
</dbReference>
<dbReference type="OrthoDB" id="6624230at2759"/>
<dbReference type="GO" id="GO:0003676">
    <property type="term" value="F:nucleic acid binding"/>
    <property type="evidence" value="ECO:0007669"/>
    <property type="project" value="InterPro"/>
</dbReference>
<gene>
    <name evidence="2" type="primary">ORF1_116</name>
    <name evidence="2" type="ORF">AVEN_159153_1</name>
</gene>
<evidence type="ECO:0000313" key="2">
    <source>
        <dbReference type="EMBL" id="GBN78186.1"/>
    </source>
</evidence>
<comment type="caution">
    <text evidence="2">The sequence shown here is derived from an EMBL/GenBank/DDBJ whole genome shotgun (WGS) entry which is preliminary data.</text>
</comment>
<dbReference type="PANTHER" id="PTHR33273:SF2">
    <property type="entry name" value="ENDONUCLEASE_EXONUCLEASE_PHOSPHATASE DOMAIN-CONTAINING PROTEIN"/>
    <property type="match status" value="1"/>
</dbReference>
<protein>
    <submittedName>
        <fullName evidence="2">Nucleic-acid-binding protein from transposon X-element</fullName>
    </submittedName>
</protein>
<evidence type="ECO:0000259" key="1">
    <source>
        <dbReference type="SMART" id="SM00343"/>
    </source>
</evidence>
<sequence>MVEHQQVLNFNYTYKATDDFKNVPNRKAAKLRKIELGSPIKTANKFNALLNVEDQEMQCNVVPPREIVPAINLKITDDYNLTLQEISRNFPETDNHYVRGYIRISPNSSEVRTKIIEYLDKNEKEYVLSEAPTERPIKIVIKGVPPDHCREKITQELESLNFKVIRINHLRNYRLKTLHPIVLVELAKTSNVEEIFKINKVNLLKVTIEAYRKKQRATMCYNCSDFYHSSRNCKRKPRCIKCNGSHETRNCNIKTIIENPSCINCNEKGHLASWRGCPKFPVIKINKTPTQLKCWGIKGKFRELKYVIDEKQPDIVALQETHLNPGVKLTIPNCTTYRNDRLTHRGGGTALLIKNSINHHPTPVFTSTFENISVSIDLPNNNSFTISSIYHPHHGRIDSQDLNNLFNISLKGIEVGDFNAKHPASSQGRSNINGSIIHNHIANSNLVLLAPLEPTNFPYHHPSSVL</sequence>